<feature type="domain" description="DinB-like" evidence="1">
    <location>
        <begin position="16"/>
        <end position="148"/>
    </location>
</feature>
<dbReference type="InterPro" id="IPR034660">
    <property type="entry name" value="DinB/YfiT-like"/>
</dbReference>
<dbReference type="STRING" id="1385511.GCA_000425225_03386"/>
<dbReference type="AlphaFoldDB" id="A0A0A5HNK5"/>
<dbReference type="Pfam" id="PF12867">
    <property type="entry name" value="DinB_2"/>
    <property type="match status" value="1"/>
</dbReference>
<protein>
    <recommendedName>
        <fullName evidence="1">DinB-like domain-containing protein</fullName>
    </recommendedName>
</protein>
<organism evidence="2 3">
    <name type="scientific">Pontibacillus marinus BH030004 = DSM 16465</name>
    <dbReference type="NCBI Taxonomy" id="1385511"/>
    <lineage>
        <taxon>Bacteria</taxon>
        <taxon>Bacillati</taxon>
        <taxon>Bacillota</taxon>
        <taxon>Bacilli</taxon>
        <taxon>Bacillales</taxon>
        <taxon>Bacillaceae</taxon>
        <taxon>Pontibacillus</taxon>
    </lineage>
</organism>
<comment type="caution">
    <text evidence="2">The sequence shown here is derived from an EMBL/GenBank/DDBJ whole genome shotgun (WGS) entry which is preliminary data.</text>
</comment>
<dbReference type="SUPFAM" id="SSF109854">
    <property type="entry name" value="DinB/YfiT-like putative metalloenzymes"/>
    <property type="match status" value="1"/>
</dbReference>
<reference evidence="2 3" key="1">
    <citation type="submission" date="2013-08" db="EMBL/GenBank/DDBJ databases">
        <authorList>
            <person name="Huang J."/>
            <person name="Wang G."/>
        </authorList>
    </citation>
    <scope>NUCLEOTIDE SEQUENCE [LARGE SCALE GENOMIC DNA]</scope>
    <source>
        <strain evidence="2 3">BH030004</strain>
    </source>
</reference>
<evidence type="ECO:0000313" key="2">
    <source>
        <dbReference type="EMBL" id="KGX85222.1"/>
    </source>
</evidence>
<gene>
    <name evidence="2" type="ORF">N783_14960</name>
</gene>
<dbReference type="Gene3D" id="1.20.120.450">
    <property type="entry name" value="dinb family like domain"/>
    <property type="match status" value="1"/>
</dbReference>
<dbReference type="eggNOG" id="COG2318">
    <property type="taxonomic scope" value="Bacteria"/>
</dbReference>
<keyword evidence="3" id="KW-1185">Reference proteome</keyword>
<proteinExistence type="predicted"/>
<evidence type="ECO:0000313" key="3">
    <source>
        <dbReference type="Proteomes" id="UP000030403"/>
    </source>
</evidence>
<evidence type="ECO:0000259" key="1">
    <source>
        <dbReference type="Pfam" id="PF12867"/>
    </source>
</evidence>
<sequence length="159" mass="18957">MNKFKEEIINHHLETMKFVNSLQRLTDKEWRTQIEDNKWTIGEIIGHFKPWDEFVIHKRLPYLFSNSELPKGPNAEKMNSESASISRGQSKEVTINEFISIREKLYEAIKIIPDQQWEKKFLIGETELSLYEYLNGLAKHDSHHFEQVKKVLNRKEQQT</sequence>
<dbReference type="RefSeq" id="WP_027446987.1">
    <property type="nucleotide sequence ID" value="NZ_AULJ01000045.1"/>
</dbReference>
<dbReference type="Proteomes" id="UP000030403">
    <property type="component" value="Unassembled WGS sequence"/>
</dbReference>
<dbReference type="EMBL" id="AVPF01000042">
    <property type="protein sequence ID" value="KGX85222.1"/>
    <property type="molecule type" value="Genomic_DNA"/>
</dbReference>
<dbReference type="OrthoDB" id="2964295at2"/>
<name>A0A0A5HNK5_9BACI</name>
<accession>A0A0A5HNK5</accession>
<dbReference type="InterPro" id="IPR024775">
    <property type="entry name" value="DinB-like"/>
</dbReference>